<proteinExistence type="predicted"/>
<protein>
    <submittedName>
        <fullName evidence="1">Myb/SANT-like domain-containing protein</fullName>
    </submittedName>
</protein>
<evidence type="ECO:0000313" key="2">
    <source>
        <dbReference type="Proteomes" id="UP000827976"/>
    </source>
</evidence>
<reference evidence="2" key="1">
    <citation type="journal article" date="2022" name="Nat. Commun.">
        <title>Chromosome evolution and the genetic basis of agronomically important traits in greater yam.</title>
        <authorList>
            <person name="Bredeson J.V."/>
            <person name="Lyons J.B."/>
            <person name="Oniyinde I.O."/>
            <person name="Okereke N.R."/>
            <person name="Kolade O."/>
            <person name="Nnabue I."/>
            <person name="Nwadili C.O."/>
            <person name="Hribova E."/>
            <person name="Parker M."/>
            <person name="Nwogha J."/>
            <person name="Shu S."/>
            <person name="Carlson J."/>
            <person name="Kariba R."/>
            <person name="Muthemba S."/>
            <person name="Knop K."/>
            <person name="Barton G.J."/>
            <person name="Sherwood A.V."/>
            <person name="Lopez-Montes A."/>
            <person name="Asiedu R."/>
            <person name="Jamnadass R."/>
            <person name="Muchugi A."/>
            <person name="Goodstein D."/>
            <person name="Egesi C.N."/>
            <person name="Featherston J."/>
            <person name="Asfaw A."/>
            <person name="Simpson G.G."/>
            <person name="Dolezel J."/>
            <person name="Hendre P.S."/>
            <person name="Van Deynze A."/>
            <person name="Kumar P.L."/>
            <person name="Obidiegwu J.E."/>
            <person name="Bhattacharjee R."/>
            <person name="Rokhsar D.S."/>
        </authorList>
    </citation>
    <scope>NUCLEOTIDE SEQUENCE [LARGE SCALE GENOMIC DNA]</scope>
    <source>
        <strain evidence="2">cv. TDa95/00328</strain>
    </source>
</reference>
<organism evidence="1 2">
    <name type="scientific">Dioscorea alata</name>
    <name type="common">Purple yam</name>
    <dbReference type="NCBI Taxonomy" id="55571"/>
    <lineage>
        <taxon>Eukaryota</taxon>
        <taxon>Viridiplantae</taxon>
        <taxon>Streptophyta</taxon>
        <taxon>Embryophyta</taxon>
        <taxon>Tracheophyta</taxon>
        <taxon>Spermatophyta</taxon>
        <taxon>Magnoliopsida</taxon>
        <taxon>Liliopsida</taxon>
        <taxon>Dioscoreales</taxon>
        <taxon>Dioscoreaceae</taxon>
        <taxon>Dioscorea</taxon>
    </lineage>
</organism>
<dbReference type="Proteomes" id="UP000827976">
    <property type="component" value="Chromosome 4"/>
</dbReference>
<gene>
    <name evidence="1" type="ORF">IHE45_04G070400</name>
</gene>
<dbReference type="EMBL" id="CM037014">
    <property type="protein sequence ID" value="KAH7685910.1"/>
    <property type="molecule type" value="Genomic_DNA"/>
</dbReference>
<name>A0ACB7WDL7_DIOAL</name>
<comment type="caution">
    <text evidence="1">The sequence shown here is derived from an EMBL/GenBank/DDBJ whole genome shotgun (WGS) entry which is preliminary data.</text>
</comment>
<sequence length="288" mass="32342">MSFMLFALYAMTLSYLPIAIVTQTDRIILIEQVRQGLKCDKSFKRAAFGHAASAVNARFNTNFSAENVENHYRTLKARYIEIKKARDLSGAGWDDENKVIILDPIMAFTYTEAHPGAKPFINKPIENYEGLRIICGDDNATGSYAASLFSDFADKSENEGTDNDNGESDPVDIASDEEGNNGNSTPITSNPATSSTVRSQRNNKGARSPSMMGDVLKVVDKMANAIQNPTHWTEILYERVMGVEGFNKRELVVVFDYLQSRESEARGFMVRDMELRQDWIRSFLSRMM</sequence>
<evidence type="ECO:0000313" key="1">
    <source>
        <dbReference type="EMBL" id="KAH7685910.1"/>
    </source>
</evidence>
<keyword evidence="2" id="KW-1185">Reference proteome</keyword>
<accession>A0ACB7WDL7</accession>